<dbReference type="EMBL" id="VVZB01000005">
    <property type="protein sequence ID" value="KAA5382819.1"/>
    <property type="molecule type" value="Genomic_DNA"/>
</dbReference>
<sequence>MKKVLLLVFLSLAWLSVSAQALVPITWTAYGLTFEAPKGILVEEDTEETFLLNNSKFYITIQSLDSDGMTKSDLKSVLKDYANDDGVKDQSAVQEFELPQFFGTYLRGSCETDHCLYACLMTKTAGSGFYISIIYSKENENIAEKILKSFIMEE</sequence>
<dbReference type="Proteomes" id="UP000294834">
    <property type="component" value="Unassembled WGS sequence"/>
</dbReference>
<dbReference type="EMBL" id="SLTX01000006">
    <property type="protein sequence ID" value="TDB02437.1"/>
    <property type="molecule type" value="Genomic_DNA"/>
</dbReference>
<dbReference type="Proteomes" id="UP001181086">
    <property type="component" value="Unassembled WGS sequence"/>
</dbReference>
<dbReference type="Proteomes" id="UP000441162">
    <property type="component" value="Unassembled WGS sequence"/>
</dbReference>
<dbReference type="KEGG" id="bdh:GV66_03080"/>
<dbReference type="EMBL" id="JAHOAX010000032">
    <property type="protein sequence ID" value="MBV3125586.1"/>
    <property type="molecule type" value="Genomic_DNA"/>
</dbReference>
<evidence type="ECO:0000313" key="18">
    <source>
        <dbReference type="Proteomes" id="UP000294527"/>
    </source>
</evidence>
<evidence type="ECO:0000313" key="23">
    <source>
        <dbReference type="Proteomes" id="UP000500949"/>
    </source>
</evidence>
<evidence type="ECO:0000313" key="16">
    <source>
        <dbReference type="EMBL" id="TDB09280.1"/>
    </source>
</evidence>
<proteinExistence type="predicted"/>
<dbReference type="EMBL" id="CP046176">
    <property type="protein sequence ID" value="QJR78338.1"/>
    <property type="molecule type" value="Genomic_DNA"/>
</dbReference>
<dbReference type="InterPro" id="IPR024403">
    <property type="entry name" value="DHOase_cat"/>
</dbReference>
<reference evidence="20 21" key="1">
    <citation type="journal article" date="2019" name="Nat. Med.">
        <title>A library of human gut bacterial isolates paired with longitudinal multiomics data enables mechanistic microbiome research.</title>
        <authorList>
            <person name="Poyet M."/>
            <person name="Groussin M."/>
            <person name="Gibbons S.M."/>
            <person name="Avila-Pacheco J."/>
            <person name="Jiang X."/>
            <person name="Kearney S.M."/>
            <person name="Perrotta A.R."/>
            <person name="Berdy B."/>
            <person name="Zhao S."/>
            <person name="Lieberman T.D."/>
            <person name="Swanson P.K."/>
            <person name="Smith M."/>
            <person name="Roesemann S."/>
            <person name="Alexander J.E."/>
            <person name="Rich S.A."/>
            <person name="Livny J."/>
            <person name="Vlamakis H."/>
            <person name="Clish C."/>
            <person name="Bullock K."/>
            <person name="Deik A."/>
            <person name="Scott J."/>
            <person name="Pierce K.A."/>
            <person name="Xavier R.J."/>
            <person name="Alm E.J."/>
        </authorList>
    </citation>
    <scope>NUCLEOTIDE SEQUENCE [LARGE SCALE GENOMIC DNA]</scope>
    <source>
        <strain evidence="6 22">BIOML-A1</strain>
        <strain evidence="7 21">BIOML-A4</strain>
        <strain evidence="5 20">BIOML-A5</strain>
    </source>
</reference>
<feature type="chain" id="PRO_5014216640" description="Dihydroorotase catalytic domain-containing protein" evidence="2">
    <location>
        <begin position="22"/>
        <end position="154"/>
    </location>
</feature>
<dbReference type="EMBL" id="CP126056">
    <property type="protein sequence ID" value="WHX09951.1"/>
    <property type="molecule type" value="Genomic_DNA"/>
</dbReference>
<feature type="signal peptide" evidence="2">
    <location>
        <begin position="1"/>
        <end position="21"/>
    </location>
</feature>
<evidence type="ECO:0000313" key="17">
    <source>
        <dbReference type="EMBL" id="WHX09951.1"/>
    </source>
</evidence>
<dbReference type="EMBL" id="JAWDEV010000004">
    <property type="protein sequence ID" value="MDU0269578.1"/>
    <property type="molecule type" value="Genomic_DNA"/>
</dbReference>
<dbReference type="Proteomes" id="UP000777173">
    <property type="component" value="Unassembled WGS sequence"/>
</dbReference>
<dbReference type="EMBL" id="SLTX01000001">
    <property type="protein sequence ID" value="TDB09280.1"/>
    <property type="molecule type" value="Genomic_DNA"/>
</dbReference>
<dbReference type="AlphaFoldDB" id="A0A076IXX9"/>
<protein>
    <recommendedName>
        <fullName evidence="3">Dihydroorotase catalytic domain-containing protein</fullName>
    </recommendedName>
</protein>
<dbReference type="EMBL" id="VVYY01000019">
    <property type="protein sequence ID" value="KAA5394666.1"/>
    <property type="molecule type" value="Genomic_DNA"/>
</dbReference>
<evidence type="ECO:0000256" key="1">
    <source>
        <dbReference type="ARBA" id="ARBA00022975"/>
    </source>
</evidence>
<dbReference type="GeneID" id="93448796"/>
<dbReference type="RefSeq" id="WP_005841085.1">
    <property type="nucleotide sequence ID" value="NZ_BAABYF010000001.1"/>
</dbReference>
<evidence type="ECO:0000313" key="21">
    <source>
        <dbReference type="Proteomes" id="UP000441162"/>
    </source>
</evidence>
<dbReference type="Proteomes" id="UP000294527">
    <property type="component" value="Unassembled WGS sequence"/>
</dbReference>
<dbReference type="Proteomes" id="UP001177934">
    <property type="component" value="Chromosome"/>
</dbReference>
<reference evidence="17" key="6">
    <citation type="journal article" date="2023" name="Nat. Commun.">
        <title>Identification of a novel Human Milk Oligosaccharides utilization cluster in the infant gut commensal Bacteroides dorei.</title>
        <authorList>
            <person name="Kijner S."/>
            <person name="Ennis D."/>
            <person name="Shmorak S."/>
            <person name="Florentin A."/>
            <person name="Yassour M."/>
        </authorList>
    </citation>
    <scope>NUCLEOTIDE SEQUENCE</scope>
    <source>
        <strain evidence="17">2</strain>
    </source>
</reference>
<evidence type="ECO:0000313" key="15">
    <source>
        <dbReference type="EMBL" id="TDB04116.1"/>
    </source>
</evidence>
<dbReference type="EMBL" id="BQOB01000001">
    <property type="protein sequence ID" value="GKH79785.1"/>
    <property type="molecule type" value="Genomic_DNA"/>
</dbReference>
<evidence type="ECO:0000313" key="5">
    <source>
        <dbReference type="EMBL" id="KAA5382819.1"/>
    </source>
</evidence>
<evidence type="ECO:0000313" key="19">
    <source>
        <dbReference type="Proteomes" id="UP000294834"/>
    </source>
</evidence>
<evidence type="ECO:0000313" key="20">
    <source>
        <dbReference type="Proteomes" id="UP000347681"/>
    </source>
</evidence>
<dbReference type="EMBL" id="SLTU01000006">
    <property type="protein sequence ID" value="TDA71195.1"/>
    <property type="molecule type" value="Genomic_DNA"/>
</dbReference>
<evidence type="ECO:0000313" key="10">
    <source>
        <dbReference type="EMBL" id="QJR78338.1"/>
    </source>
</evidence>
<reference evidence="8" key="4">
    <citation type="submission" date="2021-06" db="EMBL/GenBank/DDBJ databases">
        <title>Collection of gut derived symbiotic bacterial strains cultured from healthy donors.</title>
        <authorList>
            <person name="Lin H."/>
            <person name="Littmann E."/>
            <person name="Pamer E.G."/>
        </authorList>
    </citation>
    <scope>NUCLEOTIDE SEQUENCE</scope>
    <source>
        <strain evidence="8">MSK.5.10</strain>
    </source>
</reference>
<evidence type="ECO:0000313" key="14">
    <source>
        <dbReference type="EMBL" id="TDB04097.1"/>
    </source>
</evidence>
<evidence type="ECO:0000313" key="22">
    <source>
        <dbReference type="Proteomes" id="UP000481616"/>
    </source>
</evidence>
<reference evidence="9" key="7">
    <citation type="submission" date="2023-10" db="EMBL/GenBank/DDBJ databases">
        <title>Genome of Potential pathogenic bacteria in Crohn's disease.</title>
        <authorList>
            <person name="Rodriguez-Palacios A."/>
        </authorList>
    </citation>
    <scope>NUCLEOTIDE SEQUENCE</scope>
    <source>
        <strain evidence="9">CavFT-hAR62</strain>
    </source>
</reference>
<dbReference type="Proteomes" id="UP000500949">
    <property type="component" value="Chromosome"/>
</dbReference>
<gene>
    <name evidence="4" type="ORF">CE91St7_06690</name>
    <name evidence="12" type="ORF">E1I98_24895</name>
    <name evidence="11" type="ORF">E1I98_25830</name>
    <name evidence="16" type="ORF">E1J06_19010</name>
    <name evidence="14" type="ORF">E1J06_23485</name>
    <name evidence="15" type="ORF">E1J06_23655</name>
    <name evidence="13" type="ORF">E1J06_25365</name>
    <name evidence="7" type="ORF">F2Y51_17425</name>
    <name evidence="6" type="ORF">F2Y58_18010</name>
    <name evidence="5" type="ORF">F2Y61_12830</name>
    <name evidence="10" type="ORF">GKD17_19195</name>
    <name evidence="8" type="ORF">KSU80_20775</name>
    <name evidence="17" type="ORF">QNN11_22830</name>
    <name evidence="9" type="ORF">RVH45_06620</name>
</gene>
<dbReference type="EMBL" id="SLTX01000002">
    <property type="protein sequence ID" value="TDB04116.1"/>
    <property type="molecule type" value="Genomic_DNA"/>
</dbReference>
<organism evidence="11 18">
    <name type="scientific">Phocaeicola dorei</name>
    <dbReference type="NCBI Taxonomy" id="357276"/>
    <lineage>
        <taxon>Bacteria</taxon>
        <taxon>Pseudomonadati</taxon>
        <taxon>Bacteroidota</taxon>
        <taxon>Bacteroidia</taxon>
        <taxon>Bacteroidales</taxon>
        <taxon>Bacteroidaceae</taxon>
        <taxon>Phocaeicola</taxon>
    </lineage>
</organism>
<accession>A0A076IXX9</accession>
<dbReference type="Proteomes" id="UP000347681">
    <property type="component" value="Unassembled WGS sequence"/>
</dbReference>
<dbReference type="Proteomes" id="UP001055104">
    <property type="component" value="Unassembled WGS sequence"/>
</dbReference>
<evidence type="ECO:0000313" key="6">
    <source>
        <dbReference type="EMBL" id="KAA5394666.1"/>
    </source>
</evidence>
<evidence type="ECO:0000313" key="8">
    <source>
        <dbReference type="EMBL" id="MBV3125586.1"/>
    </source>
</evidence>
<dbReference type="EMBL" id="SLTX01000002">
    <property type="protein sequence ID" value="TDB04097.1"/>
    <property type="molecule type" value="Genomic_DNA"/>
</dbReference>
<keyword evidence="2" id="KW-0732">Signal</keyword>
<dbReference type="EMBL" id="VVZA01000019">
    <property type="protein sequence ID" value="KAA5402774.1"/>
    <property type="molecule type" value="Genomic_DNA"/>
</dbReference>
<reference evidence="18 19" key="2">
    <citation type="journal article" date="2019" name="Nat. Microbiol.">
        <title>Genomic variation and strain-specific functional adaptation in the human gut microbiome during early life.</title>
        <authorList>
            <person name="Vatanen T."/>
            <person name="Plichta D.R."/>
            <person name="Somani J."/>
            <person name="Munch P.C."/>
            <person name="Arthur T.D."/>
            <person name="Hall A.B."/>
            <person name="Rudolf S."/>
            <person name="Oakeley E.J."/>
            <person name="Ke X."/>
            <person name="Young R.A."/>
            <person name="Haiser H.J."/>
            <person name="Kolde R."/>
            <person name="Yassour M."/>
            <person name="Luopajarvi K."/>
            <person name="Siljander H."/>
            <person name="Virtanen S.M."/>
            <person name="Ilonen J."/>
            <person name="Uibo R."/>
            <person name="Tillmann V."/>
            <person name="Mokurov S."/>
            <person name="Dorshakova N."/>
            <person name="Porter J.A."/>
            <person name="McHardy A.C."/>
            <person name="Lahdesmaki H."/>
            <person name="Vlamakis H."/>
            <person name="Huttenhower C."/>
            <person name="Knip M."/>
            <person name="Xavier R.J."/>
        </authorList>
    </citation>
    <scope>NUCLEOTIDE SEQUENCE [LARGE SCALE GENOMIC DNA]</scope>
    <source>
        <strain evidence="11 18">RJX1047</strain>
        <strain evidence="13 19">RJX1052</strain>
    </source>
</reference>
<dbReference type="EMBL" id="SLTU01000009">
    <property type="protein sequence ID" value="TDA70974.1"/>
    <property type="molecule type" value="Genomic_DNA"/>
</dbReference>
<dbReference type="Pfam" id="PF12890">
    <property type="entry name" value="DHOase"/>
    <property type="match status" value="1"/>
</dbReference>
<evidence type="ECO:0000313" key="4">
    <source>
        <dbReference type="EMBL" id="GKH79785.1"/>
    </source>
</evidence>
<reference evidence="4" key="5">
    <citation type="submission" date="2022-01" db="EMBL/GenBank/DDBJ databases">
        <title>Novel bile acid biosynthetic pathways are enriched in the microbiome of centenarians.</title>
        <authorList>
            <person name="Sato Y."/>
            <person name="Atarashi K."/>
            <person name="Plichta R.D."/>
            <person name="Arai Y."/>
            <person name="Sasajima S."/>
            <person name="Kearney M.S."/>
            <person name="Suda W."/>
            <person name="Takeshita K."/>
            <person name="Sasaki T."/>
            <person name="Okamoto S."/>
            <person name="Skelly N.A."/>
            <person name="Okamura Y."/>
            <person name="Vlamakis H."/>
            <person name="Li Y."/>
            <person name="Tanoue T."/>
            <person name="Takei H."/>
            <person name="Nittono H."/>
            <person name="Narushima S."/>
            <person name="Irie J."/>
            <person name="Itoh H."/>
            <person name="Moriya K."/>
            <person name="Sugiura Y."/>
            <person name="Suematsu M."/>
            <person name="Moritoki N."/>
            <person name="Shibata S."/>
            <person name="Littman R.D."/>
            <person name="Fischbach A.M."/>
            <person name="Uwamino Y."/>
            <person name="Inoue T."/>
            <person name="Honda A."/>
            <person name="Hattori M."/>
            <person name="Murai T."/>
            <person name="Xavier J.R."/>
            <person name="Hirose N."/>
            <person name="Honda K."/>
        </authorList>
    </citation>
    <scope>NUCLEOTIDE SEQUENCE</scope>
    <source>
        <strain evidence="4">CE91-St7</strain>
    </source>
</reference>
<evidence type="ECO:0000313" key="7">
    <source>
        <dbReference type="EMBL" id="KAA5402774.1"/>
    </source>
</evidence>
<evidence type="ECO:0000256" key="2">
    <source>
        <dbReference type="SAM" id="SignalP"/>
    </source>
</evidence>
<evidence type="ECO:0000313" key="12">
    <source>
        <dbReference type="EMBL" id="TDA71195.1"/>
    </source>
</evidence>
<evidence type="ECO:0000313" key="9">
    <source>
        <dbReference type="EMBL" id="MDU0269578.1"/>
    </source>
</evidence>
<evidence type="ECO:0000313" key="13">
    <source>
        <dbReference type="EMBL" id="TDB02437.1"/>
    </source>
</evidence>
<keyword evidence="1" id="KW-0665">Pyrimidine biosynthesis</keyword>
<name>A0A076IXX9_9BACT</name>
<dbReference type="KEGG" id="bdo:EL88_22265"/>
<reference evidence="10 23" key="3">
    <citation type="submission" date="2019-11" db="EMBL/GenBank/DDBJ databases">
        <title>Complete genome sequence of Bacteroides dorei DSM 17855.</title>
        <authorList>
            <person name="Russell J.T."/>
        </authorList>
    </citation>
    <scope>NUCLEOTIDE SEQUENCE [LARGE SCALE GENOMIC DNA]</scope>
    <source>
        <strain evidence="10 23">DSM 17855</strain>
    </source>
</reference>
<evidence type="ECO:0000259" key="3">
    <source>
        <dbReference type="Pfam" id="PF12890"/>
    </source>
</evidence>
<evidence type="ECO:0000313" key="11">
    <source>
        <dbReference type="EMBL" id="TDA70974.1"/>
    </source>
</evidence>
<feature type="domain" description="Dihydroorotase catalytic" evidence="3">
    <location>
        <begin position="3"/>
        <end position="139"/>
    </location>
</feature>
<dbReference type="eggNOG" id="ENOG5033V27">
    <property type="taxonomic scope" value="Bacteria"/>
</dbReference>
<dbReference type="Proteomes" id="UP000481616">
    <property type="component" value="Unassembled WGS sequence"/>
</dbReference>